<reference evidence="2 3" key="1">
    <citation type="submission" date="2023-11" db="EMBL/GenBank/DDBJ databases">
        <title>Dfirmibasis_genome.</title>
        <authorList>
            <person name="Edelbroek B."/>
            <person name="Kjellin J."/>
            <person name="Jerlstrom-Hultqvist J."/>
            <person name="Soderbom F."/>
        </authorList>
    </citation>
    <scope>NUCLEOTIDE SEQUENCE [LARGE SCALE GENOMIC DNA]</scope>
    <source>
        <strain evidence="2 3">TNS-C-14</strain>
    </source>
</reference>
<proteinExistence type="predicted"/>
<evidence type="ECO:0000313" key="2">
    <source>
        <dbReference type="EMBL" id="KAK5580358.1"/>
    </source>
</evidence>
<accession>A0AAN7U2M0</accession>
<feature type="compositionally biased region" description="Basic and acidic residues" evidence="1">
    <location>
        <begin position="1"/>
        <end position="13"/>
    </location>
</feature>
<comment type="caution">
    <text evidence="2">The sequence shown here is derived from an EMBL/GenBank/DDBJ whole genome shotgun (WGS) entry which is preliminary data.</text>
</comment>
<feature type="compositionally biased region" description="Acidic residues" evidence="1">
    <location>
        <begin position="223"/>
        <end position="252"/>
    </location>
</feature>
<feature type="compositionally biased region" description="Low complexity" evidence="1">
    <location>
        <begin position="253"/>
        <end position="315"/>
    </location>
</feature>
<sequence length="811" mass="93418">MVDSSENKHRNNENQENGNICNNKRKLSNNFEGEIDGANHHQIITNQIDDNGVPNFQENNNHHLNNHNHYQNGINKKKQCLTQFNGTTTTTCSSGGVGYNNRILSNILMIKILKYSIKFSLFDNTHSELIESLSLICKSWNLFILPKLKLSRYRFTNDDSLYTYLKVQDMCKGLINRTTQTPEYELVGNQTLEGLFNSLFVSPYSFGVHEFKIGSVPPPPQEEQNEYNENDEENGYDDDEQNNYNNNEDEQQNDGQMNQEQQEQQNGGQMNQEQNDQQNGEQMNQEQQEQQNGEQNNSEQQQNGEQNNSEHQQNGETKKEEKPEEPKIDYGVYIDGEDCGTIFQPDIEKILSKSKDFYTTDDNMGTNKGMAIALSRLKIPAFEVYGEKDVIFYKDQVYHSAQTNFKLVLNKMHISMPGKDNNLQIQPDNGDLIKSYVGSFLVSLGIDAYSGGEIIITGNGGSFETSNKTSNYRIESVQSFKKRDELMEQIKDLQQYLSNIQEESIKNGTSESEHIILQQQSILSRIRQLELEAQIQIFHFRWVAFYQGCVVQTLQPVTSGCRIILHFNVYFNHLEREEDFKIIRGVDRIRVSSENNYQHPEGENDNQQVKEIINFSNENQFLRLNAYQNRTFNCSKFVLGQVPVILEKIIKLETEKNPSTPINIGIILNNLYKSSNIKNPLHFHQLQDFDYMVLNKLKNHFGDENVKVCSFFIHFPKPIVPQIDEDDEDAPPPPPQNPEDLKPRIEMVNAKIVNGFNRVMKDSKTLLFLSSSKYLDLKSIHSKPIMTNDSQEFEEVGCFSAIVVLNNKNQK</sequence>
<gene>
    <name evidence="2" type="ORF">RB653_000374</name>
</gene>
<dbReference type="EMBL" id="JAVFKY010000002">
    <property type="protein sequence ID" value="KAK5580358.1"/>
    <property type="molecule type" value="Genomic_DNA"/>
</dbReference>
<evidence type="ECO:0000256" key="1">
    <source>
        <dbReference type="SAM" id="MobiDB-lite"/>
    </source>
</evidence>
<feature type="region of interest" description="Disordered" evidence="1">
    <location>
        <begin position="1"/>
        <end position="25"/>
    </location>
</feature>
<organism evidence="2 3">
    <name type="scientific">Dictyostelium firmibasis</name>
    <dbReference type="NCBI Taxonomy" id="79012"/>
    <lineage>
        <taxon>Eukaryota</taxon>
        <taxon>Amoebozoa</taxon>
        <taxon>Evosea</taxon>
        <taxon>Eumycetozoa</taxon>
        <taxon>Dictyostelia</taxon>
        <taxon>Dictyosteliales</taxon>
        <taxon>Dictyosteliaceae</taxon>
        <taxon>Dictyostelium</taxon>
    </lineage>
</organism>
<feature type="compositionally biased region" description="Basic and acidic residues" evidence="1">
    <location>
        <begin position="316"/>
        <end position="326"/>
    </location>
</feature>
<protein>
    <submittedName>
        <fullName evidence="2">Uncharacterized protein</fullName>
    </submittedName>
</protein>
<name>A0AAN7U2M0_9MYCE</name>
<dbReference type="Proteomes" id="UP001344447">
    <property type="component" value="Unassembled WGS sequence"/>
</dbReference>
<keyword evidence="3" id="KW-1185">Reference proteome</keyword>
<evidence type="ECO:0000313" key="3">
    <source>
        <dbReference type="Proteomes" id="UP001344447"/>
    </source>
</evidence>
<feature type="region of interest" description="Disordered" evidence="1">
    <location>
        <begin position="212"/>
        <end position="326"/>
    </location>
</feature>
<dbReference type="AlphaFoldDB" id="A0AAN7U2M0"/>